<dbReference type="GO" id="GO:0042884">
    <property type="term" value="P:microcin transport"/>
    <property type="evidence" value="ECO:0007669"/>
    <property type="project" value="TreeGrafter"/>
</dbReference>
<dbReference type="Pfam" id="PF00496">
    <property type="entry name" value="SBP_bac_5"/>
    <property type="match status" value="1"/>
</dbReference>
<dbReference type="GO" id="GO:1904680">
    <property type="term" value="F:peptide transmembrane transporter activity"/>
    <property type="evidence" value="ECO:0007669"/>
    <property type="project" value="TreeGrafter"/>
</dbReference>
<comment type="caution">
    <text evidence="5">The sequence shown here is derived from an EMBL/GenBank/DDBJ whole genome shotgun (WGS) entry which is preliminary data.</text>
</comment>
<dbReference type="SUPFAM" id="SSF53850">
    <property type="entry name" value="Periplasmic binding protein-like II"/>
    <property type="match status" value="1"/>
</dbReference>
<evidence type="ECO:0000256" key="2">
    <source>
        <dbReference type="ARBA" id="ARBA00005695"/>
    </source>
</evidence>
<dbReference type="AlphaFoldDB" id="A0A8J7MN93"/>
<dbReference type="EMBL" id="JAESVP010000001">
    <property type="protein sequence ID" value="MBL4926563.1"/>
    <property type="molecule type" value="Genomic_DNA"/>
</dbReference>
<gene>
    <name evidence="5" type="ORF">JI744_00465</name>
</gene>
<sequence>MVQRAHAVAVAAERNGMAMRLAGGLVALGAALLLGLSQARAEDQKIITAHGISTFGPLKYPADFKHLDYVNPDAPKGGEISEAELGTFDSLNPYSFTGTATGVATVLYESILGATADEVGAAYCLMCETMEYPEDRSWVIFNLRKDVKFSDGTPLTADDVLFSYNLFREKGIAEFRAVFNDKVQSAEVLDPYRIKFTFTPGTPFRDMPASVGSLTVFSKADYEKNNRDLEASSLKPFLGTGPYVLDSLKPGQQIILKRNPDYWAANHPLNIGQNNFDRIRVEFFGDDSAAFEGFKSGVYTFRQETTVKQWATGYDFPGVKNGTVIKAELPNGNLPPASGFLFNLRREKFQDVRVREAIGLMFNFEWSNQTLFYGLYARVNSVWENSSMAAKGAPGPDEVAILQPLVDQGLLPASILTDEAAMSPVSTPERSLDRKNLRKASALLEQAGWVVGDDGMRRNAKGETLKVEFLTASPQLERVISPYVENLRAAGVDASLNIIDPAQLQFRADPPNFDFDVLPTSMVNSQEPGGEMKQSYASVTANNSTRNRMGLANPAVDKLIDNVEPAKTREELDSATRALDRVLRSLHLMVPRWYNPNYFVAYFDQYDHPTTLPPYALGETSFWWYDAAKADKLRAAGVLR</sequence>
<dbReference type="GO" id="GO:0030288">
    <property type="term" value="C:outer membrane-bounded periplasmic space"/>
    <property type="evidence" value="ECO:0007669"/>
    <property type="project" value="TreeGrafter"/>
</dbReference>
<dbReference type="GO" id="GO:0015833">
    <property type="term" value="P:peptide transport"/>
    <property type="evidence" value="ECO:0007669"/>
    <property type="project" value="TreeGrafter"/>
</dbReference>
<reference evidence="5" key="1">
    <citation type="submission" date="2021-01" db="EMBL/GenBank/DDBJ databases">
        <title>Genome seq and assembly of Tabrizicola sp. KVB23.</title>
        <authorList>
            <person name="Chhetri G."/>
        </authorList>
    </citation>
    <scope>NUCLEOTIDE SEQUENCE</scope>
    <source>
        <strain evidence="5">KVB23</strain>
    </source>
</reference>
<dbReference type="CDD" id="cd08497">
    <property type="entry name" value="MbnE-like"/>
    <property type="match status" value="1"/>
</dbReference>
<dbReference type="Gene3D" id="3.10.105.10">
    <property type="entry name" value="Dipeptide-binding Protein, Domain 3"/>
    <property type="match status" value="1"/>
</dbReference>
<keyword evidence="6" id="KW-1185">Reference proteome</keyword>
<comment type="similarity">
    <text evidence="2">Belongs to the bacterial solute-binding protein 5 family.</text>
</comment>
<dbReference type="InterPro" id="IPR039424">
    <property type="entry name" value="SBP_5"/>
</dbReference>
<dbReference type="PANTHER" id="PTHR30290">
    <property type="entry name" value="PERIPLASMIC BINDING COMPONENT OF ABC TRANSPORTER"/>
    <property type="match status" value="1"/>
</dbReference>
<dbReference type="PANTHER" id="PTHR30290:SF64">
    <property type="entry name" value="ABC TRANSPORTER PERIPLASMIC BINDING PROTEIN"/>
    <property type="match status" value="1"/>
</dbReference>
<comment type="subcellular location">
    <subcellularLocation>
        <location evidence="1">Periplasm</location>
    </subcellularLocation>
</comment>
<dbReference type="InterPro" id="IPR030678">
    <property type="entry name" value="Peptide/Ni-bd"/>
</dbReference>
<accession>A0A8J7MN93</accession>
<dbReference type="Proteomes" id="UP000619033">
    <property type="component" value="Unassembled WGS sequence"/>
</dbReference>
<keyword evidence="3" id="KW-0732">Signal</keyword>
<name>A0A8J7MN93_9RHOB</name>
<evidence type="ECO:0000256" key="3">
    <source>
        <dbReference type="ARBA" id="ARBA00022729"/>
    </source>
</evidence>
<dbReference type="GO" id="GO:0043190">
    <property type="term" value="C:ATP-binding cassette (ABC) transporter complex"/>
    <property type="evidence" value="ECO:0007669"/>
    <property type="project" value="InterPro"/>
</dbReference>
<dbReference type="PIRSF" id="PIRSF002741">
    <property type="entry name" value="MppA"/>
    <property type="match status" value="1"/>
</dbReference>
<evidence type="ECO:0000256" key="1">
    <source>
        <dbReference type="ARBA" id="ARBA00004418"/>
    </source>
</evidence>
<organism evidence="5 6">
    <name type="scientific">Fuscibacter oryzae</name>
    <dbReference type="NCBI Taxonomy" id="2803939"/>
    <lineage>
        <taxon>Bacteria</taxon>
        <taxon>Pseudomonadati</taxon>
        <taxon>Pseudomonadota</taxon>
        <taxon>Alphaproteobacteria</taxon>
        <taxon>Rhodobacterales</taxon>
        <taxon>Paracoccaceae</taxon>
        <taxon>Fuscibacter</taxon>
    </lineage>
</organism>
<feature type="domain" description="Solute-binding protein family 5" evidence="4">
    <location>
        <begin position="131"/>
        <end position="525"/>
    </location>
</feature>
<proteinExistence type="inferred from homology"/>
<dbReference type="Gene3D" id="3.40.190.10">
    <property type="entry name" value="Periplasmic binding protein-like II"/>
    <property type="match status" value="1"/>
</dbReference>
<dbReference type="InterPro" id="IPR000914">
    <property type="entry name" value="SBP_5_dom"/>
</dbReference>
<evidence type="ECO:0000259" key="4">
    <source>
        <dbReference type="Pfam" id="PF00496"/>
    </source>
</evidence>
<evidence type="ECO:0000313" key="5">
    <source>
        <dbReference type="EMBL" id="MBL4926563.1"/>
    </source>
</evidence>
<protein>
    <submittedName>
        <fullName evidence="5">ABC transporter substrate-binding protein</fullName>
    </submittedName>
</protein>
<evidence type="ECO:0000313" key="6">
    <source>
        <dbReference type="Proteomes" id="UP000619033"/>
    </source>
</evidence>